<name>A0A830EKX7_9EURY</name>
<dbReference type="PROSITE" id="PS50113">
    <property type="entry name" value="PAC"/>
    <property type="match status" value="1"/>
</dbReference>
<dbReference type="EMBL" id="BMOC01000003">
    <property type="protein sequence ID" value="GGJ00886.1"/>
    <property type="molecule type" value="Genomic_DNA"/>
</dbReference>
<dbReference type="InterPro" id="IPR001610">
    <property type="entry name" value="PAC"/>
</dbReference>
<evidence type="ECO:0000259" key="5">
    <source>
        <dbReference type="PROSITE" id="PS50113"/>
    </source>
</evidence>
<accession>A0A830EKX7</accession>
<evidence type="ECO:0000313" key="7">
    <source>
        <dbReference type="Proteomes" id="UP000653099"/>
    </source>
</evidence>
<dbReference type="InterPro" id="IPR000014">
    <property type="entry name" value="PAS"/>
</dbReference>
<feature type="domain" description="PAC" evidence="5">
    <location>
        <begin position="130"/>
        <end position="172"/>
    </location>
</feature>
<sequence>MTQLRRALADCLCCERGFEDRCELLIDTRDLGDVAAAGEPTPRVTAGLDDRGAALLGRIRRFDAGPLGITLSGPAYRDNPILYANEAFRDLTGYPLGELRGENPRLLQGPATDPEAVATLREAVDTWTEATVELRNYRRDGTGFRNRVTVVPVPDESGTVAHWLGIQSAVDG</sequence>
<dbReference type="Proteomes" id="UP000653099">
    <property type="component" value="Unassembled WGS sequence"/>
</dbReference>
<evidence type="ECO:0000259" key="4">
    <source>
        <dbReference type="PROSITE" id="PS50112"/>
    </source>
</evidence>
<dbReference type="PROSITE" id="PS50112">
    <property type="entry name" value="PAS"/>
    <property type="match status" value="1"/>
</dbReference>
<evidence type="ECO:0008006" key="8">
    <source>
        <dbReference type="Google" id="ProtNLM"/>
    </source>
</evidence>
<reference evidence="6" key="1">
    <citation type="journal article" date="2014" name="Int. J. Syst. Evol. Microbiol.">
        <title>Complete genome sequence of Corynebacterium casei LMG S-19264T (=DSM 44701T), isolated from a smear-ripened cheese.</title>
        <authorList>
            <consortium name="US DOE Joint Genome Institute (JGI-PGF)"/>
            <person name="Walter F."/>
            <person name="Albersmeier A."/>
            <person name="Kalinowski J."/>
            <person name="Ruckert C."/>
        </authorList>
    </citation>
    <scope>NUCLEOTIDE SEQUENCE</scope>
    <source>
        <strain evidence="6">JCM 14359</strain>
    </source>
</reference>
<keyword evidence="2" id="KW-0288">FMN</keyword>
<evidence type="ECO:0000256" key="3">
    <source>
        <dbReference type="ARBA" id="ARBA00022991"/>
    </source>
</evidence>
<dbReference type="InterPro" id="IPR035965">
    <property type="entry name" value="PAS-like_dom_sf"/>
</dbReference>
<keyword evidence="3" id="KW-0157">Chromophore</keyword>
<evidence type="ECO:0000313" key="6">
    <source>
        <dbReference type="EMBL" id="GGJ00886.1"/>
    </source>
</evidence>
<protein>
    <recommendedName>
        <fullName evidence="8">PAS domain-containing protein</fullName>
    </recommendedName>
</protein>
<feature type="domain" description="PAS" evidence="4">
    <location>
        <begin position="78"/>
        <end position="131"/>
    </location>
</feature>
<dbReference type="RefSeq" id="WP_188786139.1">
    <property type="nucleotide sequence ID" value="NZ_BMOC01000003.1"/>
</dbReference>
<keyword evidence="7" id="KW-1185">Reference proteome</keyword>
<dbReference type="Pfam" id="PF13426">
    <property type="entry name" value="PAS_9"/>
    <property type="match status" value="1"/>
</dbReference>
<dbReference type="NCBIfam" id="TIGR00229">
    <property type="entry name" value="sensory_box"/>
    <property type="match status" value="1"/>
</dbReference>
<comment type="caution">
    <text evidence="6">The sequence shown here is derived from an EMBL/GenBank/DDBJ whole genome shotgun (WGS) entry which is preliminary data.</text>
</comment>
<reference evidence="6" key="2">
    <citation type="submission" date="2020-09" db="EMBL/GenBank/DDBJ databases">
        <authorList>
            <person name="Sun Q."/>
            <person name="Ohkuma M."/>
        </authorList>
    </citation>
    <scope>NUCLEOTIDE SEQUENCE</scope>
    <source>
        <strain evidence="6">JCM 14359</strain>
    </source>
</reference>
<dbReference type="OrthoDB" id="8127at2157"/>
<evidence type="ECO:0000256" key="1">
    <source>
        <dbReference type="ARBA" id="ARBA00022630"/>
    </source>
</evidence>
<dbReference type="Gene3D" id="3.30.450.20">
    <property type="entry name" value="PAS domain"/>
    <property type="match status" value="1"/>
</dbReference>
<dbReference type="CDD" id="cd00130">
    <property type="entry name" value="PAS"/>
    <property type="match status" value="1"/>
</dbReference>
<dbReference type="AlphaFoldDB" id="A0A830EKX7"/>
<dbReference type="InterPro" id="IPR000700">
    <property type="entry name" value="PAS-assoc_C"/>
</dbReference>
<dbReference type="PANTHER" id="PTHR47429:SF2">
    <property type="entry name" value="PROTEIN TWIN LOV 1"/>
    <property type="match status" value="1"/>
</dbReference>
<evidence type="ECO:0000256" key="2">
    <source>
        <dbReference type="ARBA" id="ARBA00022643"/>
    </source>
</evidence>
<dbReference type="SMART" id="SM00086">
    <property type="entry name" value="PAC"/>
    <property type="match status" value="1"/>
</dbReference>
<proteinExistence type="predicted"/>
<gene>
    <name evidence="6" type="ORF">GCM10008995_08450</name>
</gene>
<keyword evidence="1" id="KW-0285">Flavoprotein</keyword>
<organism evidence="6 7">
    <name type="scientific">Halobellus salinus</name>
    <dbReference type="NCBI Taxonomy" id="931585"/>
    <lineage>
        <taxon>Archaea</taxon>
        <taxon>Methanobacteriati</taxon>
        <taxon>Methanobacteriota</taxon>
        <taxon>Stenosarchaea group</taxon>
        <taxon>Halobacteria</taxon>
        <taxon>Halobacteriales</taxon>
        <taxon>Haloferacaceae</taxon>
        <taxon>Halobellus</taxon>
    </lineage>
</organism>
<dbReference type="SUPFAM" id="SSF55785">
    <property type="entry name" value="PYP-like sensor domain (PAS domain)"/>
    <property type="match status" value="1"/>
</dbReference>
<dbReference type="PANTHER" id="PTHR47429">
    <property type="entry name" value="PROTEIN TWIN LOV 1"/>
    <property type="match status" value="1"/>
</dbReference>